<dbReference type="EMBL" id="JACIJH010000002">
    <property type="protein sequence ID" value="MBB5705908.1"/>
    <property type="molecule type" value="Genomic_DNA"/>
</dbReference>
<dbReference type="PANTHER" id="PTHR43163:SF6">
    <property type="entry name" value="DIPEPTIDE TRANSPORT SYSTEM PERMEASE PROTEIN DPPB-RELATED"/>
    <property type="match status" value="1"/>
</dbReference>
<evidence type="ECO:0000256" key="4">
    <source>
        <dbReference type="ARBA" id="ARBA00022692"/>
    </source>
</evidence>
<feature type="transmembrane region" description="Helical" evidence="7">
    <location>
        <begin position="235"/>
        <end position="261"/>
    </location>
</feature>
<feature type="transmembrane region" description="Helical" evidence="7">
    <location>
        <begin position="132"/>
        <end position="162"/>
    </location>
</feature>
<dbReference type="Pfam" id="PF00528">
    <property type="entry name" value="BPD_transp_1"/>
    <property type="match status" value="1"/>
</dbReference>
<comment type="similarity">
    <text evidence="7">Belongs to the binding-protein-dependent transport system permease family.</text>
</comment>
<dbReference type="Proteomes" id="UP000537161">
    <property type="component" value="Unassembled WGS sequence"/>
</dbReference>
<reference evidence="9 10" key="1">
    <citation type="submission" date="2020-08" db="EMBL/GenBank/DDBJ databases">
        <title>Genomic Encyclopedia of Type Strains, Phase IV (KMG-IV): sequencing the most valuable type-strain genomes for metagenomic binning, comparative biology and taxonomic classification.</title>
        <authorList>
            <person name="Goeker M."/>
        </authorList>
    </citation>
    <scope>NUCLEOTIDE SEQUENCE [LARGE SCALE GENOMIC DNA]</scope>
    <source>
        <strain evidence="9 10">DSM 27163</strain>
    </source>
</reference>
<gene>
    <name evidence="9" type="ORF">FHR21_001241</name>
</gene>
<dbReference type="AlphaFoldDB" id="A0A7W9B457"/>
<keyword evidence="10" id="KW-1185">Reference proteome</keyword>
<dbReference type="InterPro" id="IPR035906">
    <property type="entry name" value="MetI-like_sf"/>
</dbReference>
<organism evidence="9 10">
    <name type="scientific">Sphingopyxis panaciterrulae</name>
    <dbReference type="NCBI Taxonomy" id="462372"/>
    <lineage>
        <taxon>Bacteria</taxon>
        <taxon>Pseudomonadati</taxon>
        <taxon>Pseudomonadota</taxon>
        <taxon>Alphaproteobacteria</taxon>
        <taxon>Sphingomonadales</taxon>
        <taxon>Sphingomonadaceae</taxon>
        <taxon>Sphingopyxis</taxon>
    </lineage>
</organism>
<protein>
    <submittedName>
        <fullName evidence="9">Peptide/nickel transport system permease protein</fullName>
    </submittedName>
</protein>
<dbReference type="GO" id="GO:0055085">
    <property type="term" value="P:transmembrane transport"/>
    <property type="evidence" value="ECO:0007669"/>
    <property type="project" value="InterPro"/>
</dbReference>
<dbReference type="Pfam" id="PF19300">
    <property type="entry name" value="BPD_transp_1_N"/>
    <property type="match status" value="1"/>
</dbReference>
<evidence type="ECO:0000259" key="8">
    <source>
        <dbReference type="PROSITE" id="PS50928"/>
    </source>
</evidence>
<name>A0A7W9B457_9SPHN</name>
<sequence length="314" mass="33759">MLTYIFKRLLLAIPTLFLVALAVFLLVRLIPGDPAQVMLGEGASPEAIASLRTELGLDEAVPVQFATWLGRSLGGDLGNSAITGEPVGALILSRFQLTAVVVLISVGLATLIAVTFGLLAAWRQNSRLDLAVLGMASFVLAVPSFWLGLVLLLVFGVMLQWLPVVGYVPFSEDALGAVLFLVLPIVTLTISETGVLTRMMRSSTIDVLRLDYVTHARAKGLSERTVLMRHVFPNAFAPTLTLVGLTLGRLFGGIAVIETVFTLPGLGRLMVDSVLARDYPVVQGCLLFTATLYVLVNLLVDILYPLFDPRVTVS</sequence>
<comment type="caution">
    <text evidence="9">The sequence shown here is derived from an EMBL/GenBank/DDBJ whole genome shotgun (WGS) entry which is preliminary data.</text>
</comment>
<comment type="subcellular location">
    <subcellularLocation>
        <location evidence="1 7">Cell membrane</location>
        <topology evidence="1 7">Multi-pass membrane protein</topology>
    </subcellularLocation>
</comment>
<keyword evidence="3" id="KW-1003">Cell membrane</keyword>
<dbReference type="InterPro" id="IPR000515">
    <property type="entry name" value="MetI-like"/>
</dbReference>
<dbReference type="PANTHER" id="PTHR43163">
    <property type="entry name" value="DIPEPTIDE TRANSPORT SYSTEM PERMEASE PROTEIN DPPB-RELATED"/>
    <property type="match status" value="1"/>
</dbReference>
<feature type="transmembrane region" description="Helical" evidence="7">
    <location>
        <begin position="174"/>
        <end position="191"/>
    </location>
</feature>
<evidence type="ECO:0000256" key="5">
    <source>
        <dbReference type="ARBA" id="ARBA00022989"/>
    </source>
</evidence>
<dbReference type="SUPFAM" id="SSF161098">
    <property type="entry name" value="MetI-like"/>
    <property type="match status" value="1"/>
</dbReference>
<evidence type="ECO:0000256" key="6">
    <source>
        <dbReference type="ARBA" id="ARBA00023136"/>
    </source>
</evidence>
<evidence type="ECO:0000313" key="10">
    <source>
        <dbReference type="Proteomes" id="UP000537161"/>
    </source>
</evidence>
<feature type="transmembrane region" description="Helical" evidence="7">
    <location>
        <begin position="95"/>
        <end position="120"/>
    </location>
</feature>
<evidence type="ECO:0000256" key="2">
    <source>
        <dbReference type="ARBA" id="ARBA00022448"/>
    </source>
</evidence>
<dbReference type="CDD" id="cd06261">
    <property type="entry name" value="TM_PBP2"/>
    <property type="match status" value="1"/>
</dbReference>
<dbReference type="GO" id="GO:0005886">
    <property type="term" value="C:plasma membrane"/>
    <property type="evidence" value="ECO:0007669"/>
    <property type="project" value="UniProtKB-SubCell"/>
</dbReference>
<dbReference type="PROSITE" id="PS50928">
    <property type="entry name" value="ABC_TM1"/>
    <property type="match status" value="1"/>
</dbReference>
<evidence type="ECO:0000313" key="9">
    <source>
        <dbReference type="EMBL" id="MBB5705908.1"/>
    </source>
</evidence>
<keyword evidence="5 7" id="KW-1133">Transmembrane helix</keyword>
<feature type="transmembrane region" description="Helical" evidence="7">
    <location>
        <begin position="281"/>
        <end position="300"/>
    </location>
</feature>
<evidence type="ECO:0000256" key="1">
    <source>
        <dbReference type="ARBA" id="ARBA00004651"/>
    </source>
</evidence>
<keyword evidence="4 7" id="KW-0812">Transmembrane</keyword>
<evidence type="ECO:0000256" key="3">
    <source>
        <dbReference type="ARBA" id="ARBA00022475"/>
    </source>
</evidence>
<dbReference type="RefSeq" id="WP_184096298.1">
    <property type="nucleotide sequence ID" value="NZ_JACIJH010000002.1"/>
</dbReference>
<feature type="domain" description="ABC transmembrane type-1" evidence="8">
    <location>
        <begin position="95"/>
        <end position="304"/>
    </location>
</feature>
<evidence type="ECO:0000256" key="7">
    <source>
        <dbReference type="RuleBase" id="RU363032"/>
    </source>
</evidence>
<dbReference type="InterPro" id="IPR045621">
    <property type="entry name" value="BPD_transp_1_N"/>
</dbReference>
<keyword evidence="2 7" id="KW-0813">Transport</keyword>
<keyword evidence="6 7" id="KW-0472">Membrane</keyword>
<accession>A0A7W9B457</accession>
<proteinExistence type="inferred from homology"/>
<dbReference type="Gene3D" id="1.10.3720.10">
    <property type="entry name" value="MetI-like"/>
    <property type="match status" value="1"/>
</dbReference>